<dbReference type="RefSeq" id="XP_007388901.1">
    <property type="nucleotide sequence ID" value="XM_007388839.1"/>
</dbReference>
<name>R7S0V5_PUNST</name>
<accession>R7S0V5</accession>
<evidence type="ECO:0000256" key="5">
    <source>
        <dbReference type="ARBA" id="ARBA00022833"/>
    </source>
</evidence>
<dbReference type="InterPro" id="IPR001965">
    <property type="entry name" value="Znf_PHD"/>
</dbReference>
<keyword evidence="6 8" id="KW-0103">Bromodomain</keyword>
<evidence type="ECO:0000256" key="6">
    <source>
        <dbReference type="ARBA" id="ARBA00023117"/>
    </source>
</evidence>
<dbReference type="PROSITE" id="PS51805">
    <property type="entry name" value="EPHD"/>
    <property type="match status" value="1"/>
</dbReference>
<dbReference type="GO" id="GO:0005634">
    <property type="term" value="C:nucleus"/>
    <property type="evidence" value="ECO:0007669"/>
    <property type="project" value="UniProtKB-SubCell"/>
</dbReference>
<dbReference type="PRINTS" id="PR00503">
    <property type="entry name" value="BROMODOMAIN"/>
</dbReference>
<dbReference type="PROSITE" id="PS50016">
    <property type="entry name" value="ZF_PHD_2"/>
    <property type="match status" value="1"/>
</dbReference>
<evidence type="ECO:0008006" key="17">
    <source>
        <dbReference type="Google" id="ProtNLM"/>
    </source>
</evidence>
<organism evidence="15 16">
    <name type="scientific">Punctularia strigosozonata (strain HHB-11173)</name>
    <name type="common">White-rot fungus</name>
    <dbReference type="NCBI Taxonomy" id="741275"/>
    <lineage>
        <taxon>Eukaryota</taxon>
        <taxon>Fungi</taxon>
        <taxon>Dikarya</taxon>
        <taxon>Basidiomycota</taxon>
        <taxon>Agaricomycotina</taxon>
        <taxon>Agaricomycetes</taxon>
        <taxon>Corticiales</taxon>
        <taxon>Punctulariaceae</taxon>
        <taxon>Punctularia</taxon>
    </lineage>
</organism>
<feature type="compositionally biased region" description="Polar residues" evidence="10">
    <location>
        <begin position="719"/>
        <end position="731"/>
    </location>
</feature>
<feature type="region of interest" description="Disordered" evidence="10">
    <location>
        <begin position="305"/>
        <end position="324"/>
    </location>
</feature>
<dbReference type="InterPro" id="IPR019787">
    <property type="entry name" value="Znf_PHD-finger"/>
</dbReference>
<feature type="compositionally biased region" description="Pro residues" evidence="10">
    <location>
        <begin position="617"/>
        <end position="628"/>
    </location>
</feature>
<dbReference type="Proteomes" id="UP000054196">
    <property type="component" value="Unassembled WGS sequence"/>
</dbReference>
<dbReference type="FunFam" id="3.30.40.10:FF:000007">
    <property type="entry name" value="Bromodomain containing 1, isoform CRA_b"/>
    <property type="match status" value="1"/>
</dbReference>
<dbReference type="Pfam" id="PF10513">
    <property type="entry name" value="EPL1"/>
    <property type="match status" value="1"/>
</dbReference>
<dbReference type="HOGENOM" id="CLU_003589_0_0_1"/>
<feature type="region of interest" description="Disordered" evidence="10">
    <location>
        <begin position="1102"/>
        <end position="1177"/>
    </location>
</feature>
<evidence type="ECO:0000259" key="12">
    <source>
        <dbReference type="PROSITE" id="PS50016"/>
    </source>
</evidence>
<dbReference type="FunFam" id="3.30.40.10:FF:000008">
    <property type="entry name" value="Bromodomain containing 1, isoform CRA_a"/>
    <property type="match status" value="1"/>
</dbReference>
<feature type="compositionally biased region" description="Polar residues" evidence="10">
    <location>
        <begin position="312"/>
        <end position="324"/>
    </location>
</feature>
<dbReference type="InterPro" id="IPR036427">
    <property type="entry name" value="Bromodomain-like_sf"/>
</dbReference>
<dbReference type="Pfam" id="PF00855">
    <property type="entry name" value="PWWP"/>
    <property type="match status" value="1"/>
</dbReference>
<proteinExistence type="predicted"/>
<evidence type="ECO:0000256" key="8">
    <source>
        <dbReference type="PROSITE-ProRule" id="PRU00035"/>
    </source>
</evidence>
<dbReference type="CDD" id="cd15492">
    <property type="entry name" value="PHD_BRPF_JADE_like"/>
    <property type="match status" value="1"/>
</dbReference>
<dbReference type="InterPro" id="IPR001487">
    <property type="entry name" value="Bromodomain"/>
</dbReference>
<dbReference type="KEGG" id="psq:PUNSTDRAFT_146824"/>
<dbReference type="PROSITE" id="PS50812">
    <property type="entry name" value="PWWP"/>
    <property type="match status" value="1"/>
</dbReference>
<dbReference type="InterPro" id="IPR019542">
    <property type="entry name" value="Enhancer_polycomb-like_N"/>
</dbReference>
<gene>
    <name evidence="15" type="ORF">PUNSTDRAFT_146824</name>
</gene>
<comment type="subcellular location">
    <subcellularLocation>
        <location evidence="1">Nucleus</location>
    </subcellularLocation>
</comment>
<feature type="compositionally biased region" description="Basic residues" evidence="10">
    <location>
        <begin position="862"/>
        <end position="875"/>
    </location>
</feature>
<dbReference type="InterPro" id="IPR034732">
    <property type="entry name" value="EPHD"/>
</dbReference>
<evidence type="ECO:0000256" key="2">
    <source>
        <dbReference type="ARBA" id="ARBA00022723"/>
    </source>
</evidence>
<dbReference type="AlphaFoldDB" id="R7S0V5"/>
<dbReference type="SMART" id="SM00297">
    <property type="entry name" value="BROMO"/>
    <property type="match status" value="1"/>
</dbReference>
<dbReference type="PANTHER" id="PTHR13793">
    <property type="entry name" value="PHD FINGER PROTEINS"/>
    <property type="match status" value="1"/>
</dbReference>
<keyword evidence="16" id="KW-1185">Reference proteome</keyword>
<evidence type="ECO:0000256" key="9">
    <source>
        <dbReference type="PROSITE-ProRule" id="PRU00146"/>
    </source>
</evidence>
<dbReference type="PROSITE" id="PS50014">
    <property type="entry name" value="BROMODOMAIN_2"/>
    <property type="match status" value="1"/>
</dbReference>
<feature type="compositionally biased region" description="Basic and acidic residues" evidence="10">
    <location>
        <begin position="1102"/>
        <end position="1117"/>
    </location>
</feature>
<dbReference type="GeneID" id="18881717"/>
<evidence type="ECO:0000259" key="13">
    <source>
        <dbReference type="PROSITE" id="PS50812"/>
    </source>
</evidence>
<dbReference type="SUPFAM" id="SSF57903">
    <property type="entry name" value="FYVE/PHD zinc finger"/>
    <property type="match status" value="1"/>
</dbReference>
<dbReference type="PANTHER" id="PTHR13793:SF107">
    <property type="entry name" value="BROMODOMAIN-CONTAINING PROTEIN HOMOLOG"/>
    <property type="match status" value="1"/>
</dbReference>
<dbReference type="GO" id="GO:0006325">
    <property type="term" value="P:chromatin organization"/>
    <property type="evidence" value="ECO:0007669"/>
    <property type="project" value="UniProtKB-ARBA"/>
</dbReference>
<feature type="domain" description="PHD-type" evidence="12">
    <location>
        <begin position="130"/>
        <end position="180"/>
    </location>
</feature>
<keyword evidence="4 9" id="KW-0863">Zinc-finger</keyword>
<dbReference type="Pfam" id="PF13831">
    <property type="entry name" value="PHD_2"/>
    <property type="match status" value="1"/>
</dbReference>
<evidence type="ECO:0000256" key="10">
    <source>
        <dbReference type="SAM" id="MobiDB-lite"/>
    </source>
</evidence>
<dbReference type="Gene3D" id="3.30.40.10">
    <property type="entry name" value="Zinc/RING finger domain, C3HC4 (zinc finger)"/>
    <property type="match status" value="2"/>
</dbReference>
<dbReference type="SUPFAM" id="SSF47370">
    <property type="entry name" value="Bromodomain"/>
    <property type="match status" value="1"/>
</dbReference>
<feature type="compositionally biased region" description="Basic and acidic residues" evidence="10">
    <location>
        <begin position="965"/>
        <end position="975"/>
    </location>
</feature>
<dbReference type="CDD" id="cd04369">
    <property type="entry name" value="Bromodomain"/>
    <property type="match status" value="1"/>
</dbReference>
<dbReference type="OMA" id="WPAVIFE"/>
<dbReference type="InterPro" id="IPR013083">
    <property type="entry name" value="Znf_RING/FYVE/PHD"/>
</dbReference>
<evidence type="ECO:0000256" key="7">
    <source>
        <dbReference type="ARBA" id="ARBA00023242"/>
    </source>
</evidence>
<keyword evidence="2" id="KW-0479">Metal-binding</keyword>
<feature type="compositionally biased region" description="Acidic residues" evidence="10">
    <location>
        <begin position="786"/>
        <end position="803"/>
    </location>
</feature>
<feature type="compositionally biased region" description="Basic and acidic residues" evidence="10">
    <location>
        <begin position="1144"/>
        <end position="1177"/>
    </location>
</feature>
<evidence type="ECO:0000259" key="14">
    <source>
        <dbReference type="PROSITE" id="PS51805"/>
    </source>
</evidence>
<feature type="region of interest" description="Disordered" evidence="10">
    <location>
        <begin position="612"/>
        <end position="662"/>
    </location>
</feature>
<feature type="region of interest" description="Disordered" evidence="10">
    <location>
        <begin position="704"/>
        <end position="980"/>
    </location>
</feature>
<evidence type="ECO:0000256" key="1">
    <source>
        <dbReference type="ARBA" id="ARBA00004123"/>
    </source>
</evidence>
<feature type="domain" description="PHD-type" evidence="14">
    <location>
        <begin position="184"/>
        <end position="298"/>
    </location>
</feature>
<dbReference type="SMART" id="SM00293">
    <property type="entry name" value="PWWP"/>
    <property type="match status" value="1"/>
</dbReference>
<dbReference type="PROSITE" id="PS01359">
    <property type="entry name" value="ZF_PHD_1"/>
    <property type="match status" value="1"/>
</dbReference>
<sequence>MARGKQSPAPVSLPVVSFTRIDDKEYNRPGGVDSKTERTFGYNDFSDFKRPSGYIRYIEPLESELAVQVEYDMDEQDQEWLDEVNTERHNDQLDKVSYEMFEVIMDRLEKEWFDLTKNIPRPEMDLPSEDSTCAICDDSEGENMNAIVFCDGCNLAVHQDCYGVPYIPEGQWLCRKCTVSPEIPVSCILCPNEGGAFKQTVTGDWAHLLCAIWVPETRVANEVFMEPITGVEKIPKQRWKLKCSLCDVREGACIQCSKSSCFVAFHPTCARKEKFLMPMKGAAGVEPGMLTCYCERHLPKEQADAREAALAQHQSGPDNPDSTLSRTARAYAKTYKQGAPLVPAIIVSRILQYIAKVSIRKKTEFVHMVCRYWSLKREARRGAPLLKRLHLEPWTANKGGNGQTDEEKAIKLQHMRRLRADLEYVRLIIGMIPKRENIKLEQAQAIQELLQSFLFAHETPLRAAFEKIIAKDTHDHFKNPVSRVDVPDYFEVIEKPMCWTWIENKLDRHGYWDVQSFKEDILLVLDNAKKYNAPDSLFYRTASRIHTHAISILSNLDRPNSEAAAIDDRTVGDLEPEMDVVEMLLAEQPDKGIKEELEFILESNPIAALTSYELPQDKPPPPPPPPKPRAPRKTKTASVRKPIAQDVEQLDAAPGFRTRRTRQSAAAEANKAAENAEAASAAGAAPVVTELDNRSMFANFDSGWILEDGQGRGGRRHASSGTPITQATSASRGGARATSGKGRRKRNTSLALATSVSANQTLQEDTAEASSSKLSSVSPTAPTADGDVDEVMAEPVDDVDDLGDSASQGRGSGTKRRKVEQQKPIVIDVIETPATRREKARQKKEERERLKASQNPGGAPVQRRRRGPERGRPKKAIADLDGSTVMSEPSELSELTDLSEDSQTGQQSNEGEGEGGEGIEHGVSEGGKTNQQDGAVDGQDDGGEQTAPGEDDHPPSSKASSGDSAQREEPEKAEAPAEVQPFDVVIDYDNPLEPGTLVWAKAHAYPWWAAVVFEAPDPAIPADVDRDFSWAYAEAKKAGKPPLTLIQFYDKKRTWTFLPPDKLKLLGEDDKLDMMMIDGKNGIQHFKNKKFRAECRDSYRQAKAEMETAQDRAAAERESEEQDDQSTSPTNPDTPMEDAPAPVAEDHDERGQDEVAEVEHAADGDADVDKDLLDAAS</sequence>
<dbReference type="Gene3D" id="1.20.920.10">
    <property type="entry name" value="Bromodomain-like"/>
    <property type="match status" value="1"/>
</dbReference>
<dbReference type="InterPro" id="IPR050701">
    <property type="entry name" value="Histone_Mod_Regulator"/>
</dbReference>
<evidence type="ECO:0000256" key="3">
    <source>
        <dbReference type="ARBA" id="ARBA00022737"/>
    </source>
</evidence>
<dbReference type="SMART" id="SM00249">
    <property type="entry name" value="PHD"/>
    <property type="match status" value="2"/>
</dbReference>
<dbReference type="InterPro" id="IPR019786">
    <property type="entry name" value="Zinc_finger_PHD-type_CS"/>
</dbReference>
<dbReference type="OrthoDB" id="20839at2759"/>
<dbReference type="eggNOG" id="KOG0955">
    <property type="taxonomic scope" value="Eukaryota"/>
</dbReference>
<feature type="domain" description="Bromo" evidence="11">
    <location>
        <begin position="477"/>
        <end position="539"/>
    </location>
</feature>
<feature type="domain" description="PWWP" evidence="13">
    <location>
        <begin position="994"/>
        <end position="1056"/>
    </location>
</feature>
<reference evidence="16" key="1">
    <citation type="journal article" date="2012" name="Science">
        <title>The Paleozoic origin of enzymatic lignin decomposition reconstructed from 31 fungal genomes.</title>
        <authorList>
            <person name="Floudas D."/>
            <person name="Binder M."/>
            <person name="Riley R."/>
            <person name="Barry K."/>
            <person name="Blanchette R.A."/>
            <person name="Henrissat B."/>
            <person name="Martinez A.T."/>
            <person name="Otillar R."/>
            <person name="Spatafora J.W."/>
            <person name="Yadav J.S."/>
            <person name="Aerts A."/>
            <person name="Benoit I."/>
            <person name="Boyd A."/>
            <person name="Carlson A."/>
            <person name="Copeland A."/>
            <person name="Coutinho P.M."/>
            <person name="de Vries R.P."/>
            <person name="Ferreira P."/>
            <person name="Findley K."/>
            <person name="Foster B."/>
            <person name="Gaskell J."/>
            <person name="Glotzer D."/>
            <person name="Gorecki P."/>
            <person name="Heitman J."/>
            <person name="Hesse C."/>
            <person name="Hori C."/>
            <person name="Igarashi K."/>
            <person name="Jurgens J.A."/>
            <person name="Kallen N."/>
            <person name="Kersten P."/>
            <person name="Kohler A."/>
            <person name="Kuees U."/>
            <person name="Kumar T.K.A."/>
            <person name="Kuo A."/>
            <person name="LaButti K."/>
            <person name="Larrondo L.F."/>
            <person name="Lindquist E."/>
            <person name="Ling A."/>
            <person name="Lombard V."/>
            <person name="Lucas S."/>
            <person name="Lundell T."/>
            <person name="Martin R."/>
            <person name="McLaughlin D.J."/>
            <person name="Morgenstern I."/>
            <person name="Morin E."/>
            <person name="Murat C."/>
            <person name="Nagy L.G."/>
            <person name="Nolan M."/>
            <person name="Ohm R.A."/>
            <person name="Patyshakuliyeva A."/>
            <person name="Rokas A."/>
            <person name="Ruiz-Duenas F.J."/>
            <person name="Sabat G."/>
            <person name="Salamov A."/>
            <person name="Samejima M."/>
            <person name="Schmutz J."/>
            <person name="Slot J.C."/>
            <person name="St John F."/>
            <person name="Stenlid J."/>
            <person name="Sun H."/>
            <person name="Sun S."/>
            <person name="Syed K."/>
            <person name="Tsang A."/>
            <person name="Wiebenga A."/>
            <person name="Young D."/>
            <person name="Pisabarro A."/>
            <person name="Eastwood D.C."/>
            <person name="Martin F."/>
            <person name="Cullen D."/>
            <person name="Grigoriev I.V."/>
            <person name="Hibbett D.S."/>
        </authorList>
    </citation>
    <scope>NUCLEOTIDE SEQUENCE [LARGE SCALE GENOMIC DNA]</scope>
    <source>
        <strain evidence="16">HHB-11173 SS5</strain>
    </source>
</reference>
<dbReference type="SUPFAM" id="SSF63748">
    <property type="entry name" value="Tudor/PWWP/MBT"/>
    <property type="match status" value="1"/>
</dbReference>
<keyword evidence="3" id="KW-0677">Repeat</keyword>
<dbReference type="EMBL" id="JH687558">
    <property type="protein sequence ID" value="EIN03843.1"/>
    <property type="molecule type" value="Genomic_DNA"/>
</dbReference>
<dbReference type="GO" id="GO:0006357">
    <property type="term" value="P:regulation of transcription by RNA polymerase II"/>
    <property type="evidence" value="ECO:0007669"/>
    <property type="project" value="TreeGrafter"/>
</dbReference>
<dbReference type="GO" id="GO:0008270">
    <property type="term" value="F:zinc ion binding"/>
    <property type="evidence" value="ECO:0007669"/>
    <property type="project" value="UniProtKB-KW"/>
</dbReference>
<evidence type="ECO:0000256" key="4">
    <source>
        <dbReference type="ARBA" id="ARBA00022771"/>
    </source>
</evidence>
<dbReference type="InterPro" id="IPR000313">
    <property type="entry name" value="PWWP_dom"/>
</dbReference>
<keyword evidence="7" id="KW-0539">Nucleus</keyword>
<dbReference type="InterPro" id="IPR011011">
    <property type="entry name" value="Znf_FYVE_PHD"/>
</dbReference>
<dbReference type="CDD" id="cd05839">
    <property type="entry name" value="PWWP_BRPF"/>
    <property type="match status" value="1"/>
</dbReference>
<dbReference type="Pfam" id="PF13832">
    <property type="entry name" value="zf-HC5HC2H_2"/>
    <property type="match status" value="1"/>
</dbReference>
<feature type="compositionally biased region" description="Polar residues" evidence="10">
    <location>
        <begin position="748"/>
        <end position="764"/>
    </location>
</feature>
<protein>
    <recommendedName>
        <fullName evidence="17">Bromodomain-containing protein</fullName>
    </recommendedName>
</protein>
<dbReference type="Gene3D" id="2.30.30.140">
    <property type="match status" value="1"/>
</dbReference>
<dbReference type="Pfam" id="PF00439">
    <property type="entry name" value="Bromodomain"/>
    <property type="match status" value="1"/>
</dbReference>
<keyword evidence="5" id="KW-0862">Zinc</keyword>
<evidence type="ECO:0000259" key="11">
    <source>
        <dbReference type="PROSITE" id="PS50014"/>
    </source>
</evidence>
<evidence type="ECO:0000313" key="15">
    <source>
        <dbReference type="EMBL" id="EIN03843.1"/>
    </source>
</evidence>
<evidence type="ECO:0000313" key="16">
    <source>
        <dbReference type="Proteomes" id="UP000054196"/>
    </source>
</evidence>